<evidence type="ECO:0000256" key="1">
    <source>
        <dbReference type="SAM" id="MobiDB-lite"/>
    </source>
</evidence>
<proteinExistence type="predicted"/>
<feature type="compositionally biased region" description="Polar residues" evidence="1">
    <location>
        <begin position="681"/>
        <end position="706"/>
    </location>
</feature>
<gene>
    <name evidence="2" type="ORF">Tco_0993006</name>
</gene>
<sequence length="845" mass="96371">MTAFWVINKQFQMFIDSQFTWDHDPKMTEKFFTEYTGINVKHFRETLLLHMGNVKKSITERAQHEREYDIRMNKRQMLTLKSKVVSSKALDADLVVMESNGTESRKHDTSSSSGNYITHEVDADIRPVNDQVSFAEVDSNTTPDSTNMCHRGGKIDQDAKQHLNIESPFLKAEFFKTNEMIEKETYNELSHRFLLLEKHCISLELEIQQKDASFQSNKPGKNQDAPEFHEFFEINDLKAQLQAKTTLICNLKNQIKSVKEASNEAKLKNDIDVIDTINIELEHKVAKLLKENKTLKKHYKDLYDSIKVTRTMNIEQKNSLIAKNDESKAQIQEKVFANAALKNELRKLKGTSVNTKFTKSSILGKPPLQPYKNQSVVRQPTAFRSERPKSSKPRFASQVDVKQVWLKPVTLQARPNERESASAKPHHMITSSSSRISSKCGSFETPKEHVSPNDIVQNHNLEEAKKKTHEKTRNLPVSKSCVSIKAILVADHSKNPRSFSDSKHFVCSMCHKCVFNANHDACVTKYLNHVNSRAKVQPHKTTVRITPVDHKIIAKKHERQITTRYSFSKSSAVHKKTTNPRSFLRWKPTGKCFKIVGLRWVPTGRIFSSSTSKVNSEPHKVPMQISVTYMNTTNLLIQHFMPRSLKKERCTLQCALSSKEEKSSFAVQDLVVLTGTLSSMTIDQDEPSTSTSQATQEAQSHVTPTSVEEDDHEPSSEESSSRNVIPTNVHLVNQPQEHIGKWTKDQPHDNIFGNPSRPVSTRLQLQTQAMFCYYDALLSLIEPKSYKDALTESCWIEAMKSSMSSNDHIADEYVPATAPTRSDEQILPLGGRLRYIDYRLIQITK</sequence>
<feature type="region of interest" description="Disordered" evidence="1">
    <location>
        <begin position="681"/>
        <end position="728"/>
    </location>
</feature>
<dbReference type="EMBL" id="BQNB010016975">
    <property type="protein sequence ID" value="GJT57952.1"/>
    <property type="molecule type" value="Genomic_DNA"/>
</dbReference>
<dbReference type="Proteomes" id="UP001151760">
    <property type="component" value="Unassembled WGS sequence"/>
</dbReference>
<feature type="compositionally biased region" description="Low complexity" evidence="1">
    <location>
        <begin position="431"/>
        <end position="442"/>
    </location>
</feature>
<evidence type="ECO:0000313" key="2">
    <source>
        <dbReference type="EMBL" id="GJT57952.1"/>
    </source>
</evidence>
<comment type="caution">
    <text evidence="2">The sequence shown here is derived from an EMBL/GenBank/DDBJ whole genome shotgun (WGS) entry which is preliminary data.</text>
</comment>
<evidence type="ECO:0008006" key="4">
    <source>
        <dbReference type="Google" id="ProtNLM"/>
    </source>
</evidence>
<name>A0ABQ5F5X4_9ASTR</name>
<feature type="region of interest" description="Disordered" evidence="1">
    <location>
        <begin position="415"/>
        <end position="452"/>
    </location>
</feature>
<reference evidence="2" key="2">
    <citation type="submission" date="2022-01" db="EMBL/GenBank/DDBJ databases">
        <authorList>
            <person name="Yamashiro T."/>
            <person name="Shiraishi A."/>
            <person name="Satake H."/>
            <person name="Nakayama K."/>
        </authorList>
    </citation>
    <scope>NUCLEOTIDE SEQUENCE</scope>
</reference>
<evidence type="ECO:0000313" key="3">
    <source>
        <dbReference type="Proteomes" id="UP001151760"/>
    </source>
</evidence>
<organism evidence="2 3">
    <name type="scientific">Tanacetum coccineum</name>
    <dbReference type="NCBI Taxonomy" id="301880"/>
    <lineage>
        <taxon>Eukaryota</taxon>
        <taxon>Viridiplantae</taxon>
        <taxon>Streptophyta</taxon>
        <taxon>Embryophyta</taxon>
        <taxon>Tracheophyta</taxon>
        <taxon>Spermatophyta</taxon>
        <taxon>Magnoliopsida</taxon>
        <taxon>eudicotyledons</taxon>
        <taxon>Gunneridae</taxon>
        <taxon>Pentapetalae</taxon>
        <taxon>asterids</taxon>
        <taxon>campanulids</taxon>
        <taxon>Asterales</taxon>
        <taxon>Asteraceae</taxon>
        <taxon>Asteroideae</taxon>
        <taxon>Anthemideae</taxon>
        <taxon>Anthemidinae</taxon>
        <taxon>Tanacetum</taxon>
    </lineage>
</organism>
<protein>
    <recommendedName>
        <fullName evidence="4">Integrase, catalytic region, zinc finger, CCHC-type, peptidase aspartic, catalytic</fullName>
    </recommendedName>
</protein>
<accession>A0ABQ5F5X4</accession>
<keyword evidence="3" id="KW-1185">Reference proteome</keyword>
<reference evidence="2" key="1">
    <citation type="journal article" date="2022" name="Int. J. Mol. Sci.">
        <title>Draft Genome of Tanacetum Coccineum: Genomic Comparison of Closely Related Tanacetum-Family Plants.</title>
        <authorList>
            <person name="Yamashiro T."/>
            <person name="Shiraishi A."/>
            <person name="Nakayama K."/>
            <person name="Satake H."/>
        </authorList>
    </citation>
    <scope>NUCLEOTIDE SEQUENCE</scope>
</reference>